<name>A0ABW6RPT6_9ACTN</name>
<dbReference type="RefSeq" id="WP_387899354.1">
    <property type="nucleotide sequence ID" value="NZ_JBIAPK010000016.1"/>
</dbReference>
<evidence type="ECO:0000313" key="1">
    <source>
        <dbReference type="EMBL" id="MFF3343568.1"/>
    </source>
</evidence>
<proteinExistence type="predicted"/>
<dbReference type="Proteomes" id="UP001601976">
    <property type="component" value="Unassembled WGS sequence"/>
</dbReference>
<organism evidence="1 2">
    <name type="scientific">Streptomyces flavidovirens</name>
    <dbReference type="NCBI Taxonomy" id="67298"/>
    <lineage>
        <taxon>Bacteria</taxon>
        <taxon>Bacillati</taxon>
        <taxon>Actinomycetota</taxon>
        <taxon>Actinomycetes</taxon>
        <taxon>Kitasatosporales</taxon>
        <taxon>Streptomycetaceae</taxon>
        <taxon>Streptomyces</taxon>
    </lineage>
</organism>
<protein>
    <submittedName>
        <fullName evidence="1">Uncharacterized protein</fullName>
    </submittedName>
</protein>
<gene>
    <name evidence="1" type="ORF">ACFYWW_33545</name>
</gene>
<evidence type="ECO:0000313" key="2">
    <source>
        <dbReference type="Proteomes" id="UP001601976"/>
    </source>
</evidence>
<comment type="caution">
    <text evidence="1">The sequence shown here is derived from an EMBL/GenBank/DDBJ whole genome shotgun (WGS) entry which is preliminary data.</text>
</comment>
<keyword evidence="2" id="KW-1185">Reference proteome</keyword>
<accession>A0ABW6RPT6</accession>
<sequence length="361" mass="39144">MDRHDDAAVTHTVLAAHSPAAGQVTLHPGPGTSSDTALACDLLTALGKPSQLAGRFPGGRQPLWEAAAAWIHAMAITRLTVLRAHRLTERRLYRLLELRARTGCSLVLVCHRPRTPAALYQALLTVDHVYAEAAAVLQPSWQHRHPHLNTVPPPTAGAREAARWLTLPSLDRLVSYDSPTPCPGPCTPPPPAWDNRLQPTPLTPRAAALVTARIHASTAHPRHAGALAAAIITNASFQQLATARPLDLDETGTTLALHDRTRYTDGCATHPVPAWARSFLRTAARFAQLAASPDEPLLARPEDRPLLLRTAEAAKLRPPQPSAAGRTAPRGRAVWDWRETQEAARYKDLLASRIHGRHPST</sequence>
<dbReference type="EMBL" id="JBIAPK010000016">
    <property type="protein sequence ID" value="MFF3343568.1"/>
    <property type="molecule type" value="Genomic_DNA"/>
</dbReference>
<reference evidence="1 2" key="1">
    <citation type="submission" date="2024-10" db="EMBL/GenBank/DDBJ databases">
        <title>The Natural Products Discovery Center: Release of the First 8490 Sequenced Strains for Exploring Actinobacteria Biosynthetic Diversity.</title>
        <authorList>
            <person name="Kalkreuter E."/>
            <person name="Kautsar S.A."/>
            <person name="Yang D."/>
            <person name="Bader C.D."/>
            <person name="Teijaro C.N."/>
            <person name="Fluegel L."/>
            <person name="Davis C.M."/>
            <person name="Simpson J.R."/>
            <person name="Lauterbach L."/>
            <person name="Steele A.D."/>
            <person name="Gui C."/>
            <person name="Meng S."/>
            <person name="Li G."/>
            <person name="Viehrig K."/>
            <person name="Ye F."/>
            <person name="Su P."/>
            <person name="Kiefer A.F."/>
            <person name="Nichols A."/>
            <person name="Cepeda A.J."/>
            <person name="Yan W."/>
            <person name="Fan B."/>
            <person name="Jiang Y."/>
            <person name="Adhikari A."/>
            <person name="Zheng C.-J."/>
            <person name="Schuster L."/>
            <person name="Cowan T.M."/>
            <person name="Smanski M.J."/>
            <person name="Chevrette M.G."/>
            <person name="De Carvalho L.P.S."/>
            <person name="Shen B."/>
        </authorList>
    </citation>
    <scope>NUCLEOTIDE SEQUENCE [LARGE SCALE GENOMIC DNA]</scope>
    <source>
        <strain evidence="1 2">NPDC003029</strain>
    </source>
</reference>